<name>D5SWZ6_PLAL2</name>
<organism evidence="2 3">
    <name type="scientific">Planctopirus limnophila (strain ATCC 43296 / DSM 3776 / IFAM 1008 / Mu 290)</name>
    <name type="common">Planctomyces limnophilus</name>
    <dbReference type="NCBI Taxonomy" id="521674"/>
    <lineage>
        <taxon>Bacteria</taxon>
        <taxon>Pseudomonadati</taxon>
        <taxon>Planctomycetota</taxon>
        <taxon>Planctomycetia</taxon>
        <taxon>Planctomycetales</taxon>
        <taxon>Planctomycetaceae</taxon>
        <taxon>Planctopirus</taxon>
    </lineage>
</organism>
<feature type="transmembrane region" description="Helical" evidence="1">
    <location>
        <begin position="142"/>
        <end position="163"/>
    </location>
</feature>
<feature type="transmembrane region" description="Helical" evidence="1">
    <location>
        <begin position="61"/>
        <end position="85"/>
    </location>
</feature>
<sequence length="188" mass="21367">MTRLNEPIPTESIEPTQPFQERDFQLNCQLSSNIAQSLVMIPAGMIGAGLGIILFPEHAILSSLLGLMIGVITGLIMSGAVIAYISHSVTPVDANHERKFNKARYRYFFSMLIFFALLIGPYTKDSLNELSSRAQDLIFTIYGLLLLTSTVWFFVNCAIISMWKCPRCHKSFRGYPCRYCRLDRYWIP</sequence>
<dbReference type="Proteomes" id="UP000002220">
    <property type="component" value="Chromosome"/>
</dbReference>
<dbReference type="STRING" id="521674.Plim_1665"/>
<accession>D5SWZ6</accession>
<dbReference type="HOGENOM" id="CLU_1439865_0_0_0"/>
<evidence type="ECO:0000313" key="3">
    <source>
        <dbReference type="Proteomes" id="UP000002220"/>
    </source>
</evidence>
<protein>
    <submittedName>
        <fullName evidence="2">Uncharacterized protein</fullName>
    </submittedName>
</protein>
<dbReference type="RefSeq" id="WP_013109927.1">
    <property type="nucleotide sequence ID" value="NC_014148.1"/>
</dbReference>
<reference evidence="2 3" key="1">
    <citation type="journal article" date="2010" name="Stand. Genomic Sci.">
        <title>Complete genome sequence of Planctomyces limnophilus type strain (Mu 290).</title>
        <authorList>
            <person name="Labutti K."/>
            <person name="Sikorski J."/>
            <person name="Schneider S."/>
            <person name="Nolan M."/>
            <person name="Lucas S."/>
            <person name="Glavina Del Rio T."/>
            <person name="Tice H."/>
            <person name="Cheng J.F."/>
            <person name="Goodwin L."/>
            <person name="Pitluck S."/>
            <person name="Liolios K."/>
            <person name="Ivanova N."/>
            <person name="Mavromatis K."/>
            <person name="Mikhailova N."/>
            <person name="Pati A."/>
            <person name="Chen A."/>
            <person name="Palaniappan K."/>
            <person name="Land M."/>
            <person name="Hauser L."/>
            <person name="Chang Y.J."/>
            <person name="Jeffries C.D."/>
            <person name="Tindall B.J."/>
            <person name="Rohde M."/>
            <person name="Goker M."/>
            <person name="Woyke T."/>
            <person name="Bristow J."/>
            <person name="Eisen J.A."/>
            <person name="Markowitz V."/>
            <person name="Hugenholtz P."/>
            <person name="Kyrpides N.C."/>
            <person name="Klenk H.P."/>
            <person name="Lapidus A."/>
        </authorList>
    </citation>
    <scope>NUCLEOTIDE SEQUENCE [LARGE SCALE GENOMIC DNA]</scope>
    <source>
        <strain evidence="3">ATCC 43296 / DSM 3776 / IFAM 1008 / 290</strain>
    </source>
</reference>
<dbReference type="EMBL" id="CP001744">
    <property type="protein sequence ID" value="ADG67496.1"/>
    <property type="molecule type" value="Genomic_DNA"/>
</dbReference>
<dbReference type="AlphaFoldDB" id="D5SWZ6"/>
<keyword evidence="3" id="KW-1185">Reference proteome</keyword>
<evidence type="ECO:0000313" key="2">
    <source>
        <dbReference type="EMBL" id="ADG67496.1"/>
    </source>
</evidence>
<keyword evidence="1" id="KW-0812">Transmembrane</keyword>
<keyword evidence="1" id="KW-0472">Membrane</keyword>
<dbReference type="KEGG" id="plm:Plim_1665"/>
<feature type="transmembrane region" description="Helical" evidence="1">
    <location>
        <begin position="34"/>
        <end position="55"/>
    </location>
</feature>
<keyword evidence="1" id="KW-1133">Transmembrane helix</keyword>
<feature type="transmembrane region" description="Helical" evidence="1">
    <location>
        <begin position="105"/>
        <end position="122"/>
    </location>
</feature>
<gene>
    <name evidence="2" type="ordered locus">Plim_1665</name>
</gene>
<evidence type="ECO:0000256" key="1">
    <source>
        <dbReference type="SAM" id="Phobius"/>
    </source>
</evidence>
<proteinExistence type="predicted"/>